<dbReference type="Proteomes" id="UP000800094">
    <property type="component" value="Unassembled WGS sequence"/>
</dbReference>
<keyword evidence="3" id="KW-1185">Reference proteome</keyword>
<dbReference type="AlphaFoldDB" id="A0A6A6I1V5"/>
<evidence type="ECO:0000313" key="3">
    <source>
        <dbReference type="Proteomes" id="UP000800094"/>
    </source>
</evidence>
<sequence>MPDCVDPVSESSSSTTPFSLGSSPSTAPFSLGSSPRTPSPHPCPSPPLRRFLDLDGRTVIVALLPEVQKHNRELAERRAKEWAENHPVHIILDFRSPTFSEEQPGLHGGAGTDAHECTQGETDKPATVQQGYTSSAIFIPQHYSPPSPKSSRFGNFICQSFTDDELSASLSTKEPDDTASAPRGRPSEVVDNERSDGFERLDSFDISDNSDISSNFDTPNNSDISNNDECPCYERSRVFGRDLDDIWA</sequence>
<feature type="region of interest" description="Disordered" evidence="1">
    <location>
        <begin position="167"/>
        <end position="231"/>
    </location>
</feature>
<dbReference type="EMBL" id="ML987205">
    <property type="protein sequence ID" value="KAF2243560.1"/>
    <property type="molecule type" value="Genomic_DNA"/>
</dbReference>
<feature type="region of interest" description="Disordered" evidence="1">
    <location>
        <begin position="1"/>
        <end position="49"/>
    </location>
</feature>
<dbReference type="RefSeq" id="XP_033678564.1">
    <property type="nucleotide sequence ID" value="XM_033833984.1"/>
</dbReference>
<feature type="compositionally biased region" description="Pro residues" evidence="1">
    <location>
        <begin position="37"/>
        <end position="47"/>
    </location>
</feature>
<feature type="compositionally biased region" description="Low complexity" evidence="1">
    <location>
        <begin position="204"/>
        <end position="217"/>
    </location>
</feature>
<evidence type="ECO:0000256" key="1">
    <source>
        <dbReference type="SAM" id="MobiDB-lite"/>
    </source>
</evidence>
<feature type="compositionally biased region" description="Basic and acidic residues" evidence="1">
    <location>
        <begin position="185"/>
        <end position="203"/>
    </location>
</feature>
<accession>A0A6A6I1V5</accession>
<feature type="compositionally biased region" description="Polar residues" evidence="1">
    <location>
        <begin position="218"/>
        <end position="228"/>
    </location>
</feature>
<evidence type="ECO:0000313" key="2">
    <source>
        <dbReference type="EMBL" id="KAF2243560.1"/>
    </source>
</evidence>
<gene>
    <name evidence="2" type="ORF">BU26DRAFT_570250</name>
</gene>
<organism evidence="2 3">
    <name type="scientific">Trematosphaeria pertusa</name>
    <dbReference type="NCBI Taxonomy" id="390896"/>
    <lineage>
        <taxon>Eukaryota</taxon>
        <taxon>Fungi</taxon>
        <taxon>Dikarya</taxon>
        <taxon>Ascomycota</taxon>
        <taxon>Pezizomycotina</taxon>
        <taxon>Dothideomycetes</taxon>
        <taxon>Pleosporomycetidae</taxon>
        <taxon>Pleosporales</taxon>
        <taxon>Massarineae</taxon>
        <taxon>Trematosphaeriaceae</taxon>
        <taxon>Trematosphaeria</taxon>
    </lineage>
</organism>
<reference evidence="2" key="1">
    <citation type="journal article" date="2020" name="Stud. Mycol.">
        <title>101 Dothideomycetes genomes: a test case for predicting lifestyles and emergence of pathogens.</title>
        <authorList>
            <person name="Haridas S."/>
            <person name="Albert R."/>
            <person name="Binder M."/>
            <person name="Bloem J."/>
            <person name="Labutti K."/>
            <person name="Salamov A."/>
            <person name="Andreopoulos B."/>
            <person name="Baker S."/>
            <person name="Barry K."/>
            <person name="Bills G."/>
            <person name="Bluhm B."/>
            <person name="Cannon C."/>
            <person name="Castanera R."/>
            <person name="Culley D."/>
            <person name="Daum C."/>
            <person name="Ezra D."/>
            <person name="Gonzalez J."/>
            <person name="Henrissat B."/>
            <person name="Kuo A."/>
            <person name="Liang C."/>
            <person name="Lipzen A."/>
            <person name="Lutzoni F."/>
            <person name="Magnuson J."/>
            <person name="Mondo S."/>
            <person name="Nolan M."/>
            <person name="Ohm R."/>
            <person name="Pangilinan J."/>
            <person name="Park H.-J."/>
            <person name="Ramirez L."/>
            <person name="Alfaro M."/>
            <person name="Sun H."/>
            <person name="Tritt A."/>
            <person name="Yoshinaga Y."/>
            <person name="Zwiers L.-H."/>
            <person name="Turgeon B."/>
            <person name="Goodwin S."/>
            <person name="Spatafora J."/>
            <person name="Crous P."/>
            <person name="Grigoriev I."/>
        </authorList>
    </citation>
    <scope>NUCLEOTIDE SEQUENCE</scope>
    <source>
        <strain evidence="2">CBS 122368</strain>
    </source>
</reference>
<feature type="compositionally biased region" description="Low complexity" evidence="1">
    <location>
        <begin position="7"/>
        <end position="26"/>
    </location>
</feature>
<name>A0A6A6I1V5_9PLEO</name>
<protein>
    <submittedName>
        <fullName evidence="2">Uncharacterized protein</fullName>
    </submittedName>
</protein>
<dbReference type="GeneID" id="54587314"/>
<proteinExistence type="predicted"/>